<dbReference type="EMBL" id="DVOH01000011">
    <property type="protein sequence ID" value="HIU99658.1"/>
    <property type="molecule type" value="Genomic_DNA"/>
</dbReference>
<dbReference type="AlphaFoldDB" id="A0A9D1NBK3"/>
<protein>
    <submittedName>
        <fullName evidence="1">Uncharacterized protein</fullName>
    </submittedName>
</protein>
<dbReference type="Proteomes" id="UP000886891">
    <property type="component" value="Unassembled WGS sequence"/>
</dbReference>
<name>A0A9D1NBK3_9FIRM</name>
<evidence type="ECO:0000313" key="1">
    <source>
        <dbReference type="EMBL" id="HIU99658.1"/>
    </source>
</evidence>
<reference evidence="1" key="1">
    <citation type="submission" date="2020-10" db="EMBL/GenBank/DDBJ databases">
        <authorList>
            <person name="Gilroy R."/>
        </authorList>
    </citation>
    <scope>NUCLEOTIDE SEQUENCE</scope>
    <source>
        <strain evidence="1">23406</strain>
    </source>
</reference>
<accession>A0A9D1NBK3</accession>
<evidence type="ECO:0000313" key="2">
    <source>
        <dbReference type="Proteomes" id="UP000886891"/>
    </source>
</evidence>
<gene>
    <name evidence="1" type="ORF">IAB14_00925</name>
</gene>
<proteinExistence type="predicted"/>
<reference evidence="1" key="2">
    <citation type="journal article" date="2021" name="PeerJ">
        <title>Extensive microbial diversity within the chicken gut microbiome revealed by metagenomics and culture.</title>
        <authorList>
            <person name="Gilroy R."/>
            <person name="Ravi A."/>
            <person name="Getino M."/>
            <person name="Pursley I."/>
            <person name="Horton D.L."/>
            <person name="Alikhan N.F."/>
            <person name="Baker D."/>
            <person name="Gharbi K."/>
            <person name="Hall N."/>
            <person name="Watson M."/>
            <person name="Adriaenssens E.M."/>
            <person name="Foster-Nyarko E."/>
            <person name="Jarju S."/>
            <person name="Secka A."/>
            <person name="Antonio M."/>
            <person name="Oren A."/>
            <person name="Chaudhuri R.R."/>
            <person name="La Ragione R."/>
            <person name="Hildebrand F."/>
            <person name="Pallen M.J."/>
        </authorList>
    </citation>
    <scope>NUCLEOTIDE SEQUENCE</scope>
    <source>
        <strain evidence="1">23406</strain>
    </source>
</reference>
<comment type="caution">
    <text evidence="1">The sequence shown here is derived from an EMBL/GenBank/DDBJ whole genome shotgun (WGS) entry which is preliminary data.</text>
</comment>
<organism evidence="1 2">
    <name type="scientific">Candidatus Stercoripulliclostridium merdipullorum</name>
    <dbReference type="NCBI Taxonomy" id="2840952"/>
    <lineage>
        <taxon>Bacteria</taxon>
        <taxon>Bacillati</taxon>
        <taxon>Bacillota</taxon>
        <taxon>Clostridia</taxon>
        <taxon>Eubacteriales</taxon>
        <taxon>Candidatus Stercoripulliclostridium</taxon>
    </lineage>
</organism>
<sequence>MKLLLICSKRFYPRLAAIADALKRQGHEVVFPNCYDRPGAEDATRTDPLRHAAFKAEMFRRSDRTIAGCDGVLTLNFPKDGDRDFYIGGATFLEVYDAFRHGKAIYFYYPYDNCFFKDELDGFSPIVLNGDLTRI</sequence>